<evidence type="ECO:0000313" key="2">
    <source>
        <dbReference type="Proteomes" id="UP000076738"/>
    </source>
</evidence>
<dbReference type="InterPro" id="IPR032675">
    <property type="entry name" value="LRR_dom_sf"/>
</dbReference>
<organism evidence="1 2">
    <name type="scientific">Calocera viscosa (strain TUFC12733)</name>
    <dbReference type="NCBI Taxonomy" id="1330018"/>
    <lineage>
        <taxon>Eukaryota</taxon>
        <taxon>Fungi</taxon>
        <taxon>Dikarya</taxon>
        <taxon>Basidiomycota</taxon>
        <taxon>Agaricomycotina</taxon>
        <taxon>Dacrymycetes</taxon>
        <taxon>Dacrymycetales</taxon>
        <taxon>Dacrymycetaceae</taxon>
        <taxon>Calocera</taxon>
    </lineage>
</organism>
<protein>
    <submittedName>
        <fullName evidence="1">Uncharacterized protein</fullName>
    </submittedName>
</protein>
<sequence length="299" mass="33937">MEDYRRVSRTFCRALDCGRPSSIPSAGASRFMPASAFPSLQKLNFGIMAPDVTSQVLSRMTAPKLHTLSLDAFDFNTGQAKSLLHLLHFCSVETFTRSIQQQACVARYPYPDGPSPAELNEFEQPVAELFQLLPPVCSPLKCLELCFYGTCFFDLSDDIVKTISQACPLLEVLELYWDEYCGVRLWSGDGWQSGLFDATALTFGCLQYLKTNCPRLRMVHIIELQGWSGIHTPRAQCSMDRASSYLGLHLGYTQCDFPDEIYTYLRSLWSHVDLQWANTGESQRESRWSSVRERFEEPT</sequence>
<proteinExistence type="predicted"/>
<accession>A0A167NYL6</accession>
<reference evidence="1 2" key="1">
    <citation type="journal article" date="2016" name="Mol. Biol. Evol.">
        <title>Comparative Genomics of Early-Diverging Mushroom-Forming Fungi Provides Insights into the Origins of Lignocellulose Decay Capabilities.</title>
        <authorList>
            <person name="Nagy L.G."/>
            <person name="Riley R."/>
            <person name="Tritt A."/>
            <person name="Adam C."/>
            <person name="Daum C."/>
            <person name="Floudas D."/>
            <person name="Sun H."/>
            <person name="Yadav J.S."/>
            <person name="Pangilinan J."/>
            <person name="Larsson K.H."/>
            <person name="Matsuura K."/>
            <person name="Barry K."/>
            <person name="Labutti K."/>
            <person name="Kuo R."/>
            <person name="Ohm R.A."/>
            <person name="Bhattacharya S.S."/>
            <person name="Shirouzu T."/>
            <person name="Yoshinaga Y."/>
            <person name="Martin F.M."/>
            <person name="Grigoriev I.V."/>
            <person name="Hibbett D.S."/>
        </authorList>
    </citation>
    <scope>NUCLEOTIDE SEQUENCE [LARGE SCALE GENOMIC DNA]</scope>
    <source>
        <strain evidence="1 2">TUFC12733</strain>
    </source>
</reference>
<evidence type="ECO:0000313" key="1">
    <source>
        <dbReference type="EMBL" id="KZO98228.1"/>
    </source>
</evidence>
<dbReference type="Gene3D" id="3.80.10.10">
    <property type="entry name" value="Ribonuclease Inhibitor"/>
    <property type="match status" value="1"/>
</dbReference>
<dbReference type="AlphaFoldDB" id="A0A167NYL6"/>
<dbReference type="Proteomes" id="UP000076738">
    <property type="component" value="Unassembled WGS sequence"/>
</dbReference>
<name>A0A167NYL6_CALVF</name>
<gene>
    <name evidence="1" type="ORF">CALVIDRAFT_36921</name>
</gene>
<keyword evidence="2" id="KW-1185">Reference proteome</keyword>
<dbReference type="EMBL" id="KV417276">
    <property type="protein sequence ID" value="KZO98228.1"/>
    <property type="molecule type" value="Genomic_DNA"/>
</dbReference>